<dbReference type="Gene3D" id="1.10.10.10">
    <property type="entry name" value="Winged helix-like DNA-binding domain superfamily/Winged helix DNA-binding domain"/>
    <property type="match status" value="1"/>
</dbReference>
<dbReference type="InterPro" id="IPR028978">
    <property type="entry name" value="Chorismate_lyase_/UTRA_dom_sf"/>
</dbReference>
<dbReference type="SUPFAM" id="SSF46785">
    <property type="entry name" value="Winged helix' DNA-binding domain"/>
    <property type="match status" value="1"/>
</dbReference>
<evidence type="ECO:0000256" key="2">
    <source>
        <dbReference type="ARBA" id="ARBA00023125"/>
    </source>
</evidence>
<dbReference type="SMART" id="SM00866">
    <property type="entry name" value="UTRA"/>
    <property type="match status" value="1"/>
</dbReference>
<gene>
    <name evidence="5" type="ORF">ACFOY7_02570</name>
</gene>
<dbReference type="InterPro" id="IPR000524">
    <property type="entry name" value="Tscrpt_reg_HTH_GntR"/>
</dbReference>
<protein>
    <submittedName>
        <fullName evidence="5">GntR family transcriptional regulator</fullName>
    </submittedName>
</protein>
<evidence type="ECO:0000259" key="4">
    <source>
        <dbReference type="PROSITE" id="PS50949"/>
    </source>
</evidence>
<dbReference type="Gene3D" id="3.40.1410.10">
    <property type="entry name" value="Chorismate lyase-like"/>
    <property type="match status" value="1"/>
</dbReference>
<evidence type="ECO:0000313" key="5">
    <source>
        <dbReference type="EMBL" id="MFC4401980.1"/>
    </source>
</evidence>
<dbReference type="PROSITE" id="PS50949">
    <property type="entry name" value="HTH_GNTR"/>
    <property type="match status" value="1"/>
</dbReference>
<keyword evidence="6" id="KW-1185">Reference proteome</keyword>
<evidence type="ECO:0000256" key="1">
    <source>
        <dbReference type="ARBA" id="ARBA00023015"/>
    </source>
</evidence>
<dbReference type="EMBL" id="JBHSDT010000002">
    <property type="protein sequence ID" value="MFC4401980.1"/>
    <property type="molecule type" value="Genomic_DNA"/>
</dbReference>
<dbReference type="Proteomes" id="UP001595882">
    <property type="component" value="Unassembled WGS sequence"/>
</dbReference>
<dbReference type="InterPro" id="IPR036388">
    <property type="entry name" value="WH-like_DNA-bd_sf"/>
</dbReference>
<dbReference type="SMART" id="SM00345">
    <property type="entry name" value="HTH_GNTR"/>
    <property type="match status" value="1"/>
</dbReference>
<reference evidence="6" key="1">
    <citation type="journal article" date="2019" name="Int. J. Syst. Evol. Microbiol.">
        <title>The Global Catalogue of Microorganisms (GCM) 10K type strain sequencing project: providing services to taxonomists for standard genome sequencing and annotation.</title>
        <authorList>
            <consortium name="The Broad Institute Genomics Platform"/>
            <consortium name="The Broad Institute Genome Sequencing Center for Infectious Disease"/>
            <person name="Wu L."/>
            <person name="Ma J."/>
        </authorList>
    </citation>
    <scope>NUCLEOTIDE SEQUENCE [LARGE SCALE GENOMIC DNA]</scope>
    <source>
        <strain evidence="6">CCUG 37865</strain>
    </source>
</reference>
<evidence type="ECO:0000313" key="6">
    <source>
        <dbReference type="Proteomes" id="UP001595882"/>
    </source>
</evidence>
<feature type="domain" description="HTH gntR-type" evidence="4">
    <location>
        <begin position="1"/>
        <end position="69"/>
    </location>
</feature>
<dbReference type="InterPro" id="IPR036390">
    <property type="entry name" value="WH_DNA-bd_sf"/>
</dbReference>
<name>A0ABV8WRD5_9BACI</name>
<keyword evidence="1" id="KW-0805">Transcription regulation</keyword>
<organism evidence="5 6">
    <name type="scientific">Gracilibacillus xinjiangensis</name>
    <dbReference type="NCBI Taxonomy" id="1193282"/>
    <lineage>
        <taxon>Bacteria</taxon>
        <taxon>Bacillati</taxon>
        <taxon>Bacillota</taxon>
        <taxon>Bacilli</taxon>
        <taxon>Bacillales</taxon>
        <taxon>Bacillaceae</taxon>
        <taxon>Gracilibacillus</taxon>
    </lineage>
</organism>
<dbReference type="CDD" id="cd07377">
    <property type="entry name" value="WHTH_GntR"/>
    <property type="match status" value="1"/>
</dbReference>
<dbReference type="SUPFAM" id="SSF64288">
    <property type="entry name" value="Chorismate lyase-like"/>
    <property type="match status" value="1"/>
</dbReference>
<keyword evidence="3" id="KW-0804">Transcription</keyword>
<dbReference type="RefSeq" id="WP_390249116.1">
    <property type="nucleotide sequence ID" value="NZ_JBHSDT010000002.1"/>
</dbReference>
<dbReference type="Pfam" id="PF07702">
    <property type="entry name" value="UTRA"/>
    <property type="match status" value="1"/>
</dbReference>
<dbReference type="InterPro" id="IPR050679">
    <property type="entry name" value="Bact_HTH_transcr_reg"/>
</dbReference>
<dbReference type="Pfam" id="PF00392">
    <property type="entry name" value="GntR"/>
    <property type="match status" value="1"/>
</dbReference>
<keyword evidence="2" id="KW-0238">DNA-binding</keyword>
<dbReference type="PANTHER" id="PTHR44846:SF17">
    <property type="entry name" value="GNTR-FAMILY TRANSCRIPTIONAL REGULATOR"/>
    <property type="match status" value="1"/>
</dbReference>
<dbReference type="PANTHER" id="PTHR44846">
    <property type="entry name" value="MANNOSYL-D-GLYCERATE TRANSPORT/METABOLISM SYSTEM REPRESSOR MNGR-RELATED"/>
    <property type="match status" value="1"/>
</dbReference>
<evidence type="ECO:0000256" key="3">
    <source>
        <dbReference type="ARBA" id="ARBA00023163"/>
    </source>
</evidence>
<accession>A0ABV8WRD5</accession>
<dbReference type="InterPro" id="IPR011663">
    <property type="entry name" value="UTRA"/>
</dbReference>
<comment type="caution">
    <text evidence="5">The sequence shown here is derived from an EMBL/GenBank/DDBJ whole genome shotgun (WGS) entry which is preliminary data.</text>
</comment>
<dbReference type="PRINTS" id="PR00035">
    <property type="entry name" value="HTHGNTR"/>
</dbReference>
<proteinExistence type="predicted"/>
<sequence>MAIYQEIKAALETSIIDGEYPIGEKLPPEVTLAKQFKVSRETIRSAIKLLEQEGKVVVRHGVGTFVVNPLPSLPNSLENLMSVTSMIMHAGLEDGERREKLRREEPIDEWRELLQLQQKEEVIVHERIRTANNEPVVFSKNILSSKLVGNDILNKEKIGSLFQYLKNVHNIEIDKATTEIIVPLHTDPNCQKLLIHPATTVLLLKQLHYDQHNTPVLYSLDYFRNDIFKFFISRSRT</sequence>